<dbReference type="PANTHER" id="PTHR43628:SF1">
    <property type="entry name" value="CHITIN SYNTHASE REGULATORY FACTOR 2-RELATED"/>
    <property type="match status" value="1"/>
</dbReference>
<accession>A0A9N8WKE4</accession>
<reference evidence="1" key="1">
    <citation type="submission" date="2021-06" db="EMBL/GenBank/DDBJ databases">
        <authorList>
            <person name="Kallberg Y."/>
            <person name="Tangrot J."/>
            <person name="Rosling A."/>
        </authorList>
    </citation>
    <scope>NUCLEOTIDE SEQUENCE</scope>
    <source>
        <strain evidence="1">AZ414A</strain>
    </source>
</reference>
<dbReference type="Gene3D" id="1.25.40.10">
    <property type="entry name" value="Tetratricopeptide repeat domain"/>
    <property type="match status" value="1"/>
</dbReference>
<dbReference type="InterPro" id="IPR006597">
    <property type="entry name" value="Sel1-like"/>
</dbReference>
<gene>
    <name evidence="1" type="ORF">DEBURN_LOCUS4042</name>
</gene>
<dbReference type="InterPro" id="IPR011990">
    <property type="entry name" value="TPR-like_helical_dom_sf"/>
</dbReference>
<dbReference type="OrthoDB" id="272077at2759"/>
<evidence type="ECO:0000313" key="2">
    <source>
        <dbReference type="Proteomes" id="UP000789706"/>
    </source>
</evidence>
<keyword evidence="2" id="KW-1185">Reference proteome</keyword>
<dbReference type="SMART" id="SM00671">
    <property type="entry name" value="SEL1"/>
    <property type="match status" value="2"/>
</dbReference>
<comment type="caution">
    <text evidence="1">The sequence shown here is derived from an EMBL/GenBank/DDBJ whole genome shotgun (WGS) entry which is preliminary data.</text>
</comment>
<protein>
    <submittedName>
        <fullName evidence="1">5163_t:CDS:1</fullName>
    </submittedName>
</protein>
<dbReference type="Proteomes" id="UP000789706">
    <property type="component" value="Unassembled WGS sequence"/>
</dbReference>
<organism evidence="1 2">
    <name type="scientific">Diversispora eburnea</name>
    <dbReference type="NCBI Taxonomy" id="1213867"/>
    <lineage>
        <taxon>Eukaryota</taxon>
        <taxon>Fungi</taxon>
        <taxon>Fungi incertae sedis</taxon>
        <taxon>Mucoromycota</taxon>
        <taxon>Glomeromycotina</taxon>
        <taxon>Glomeromycetes</taxon>
        <taxon>Diversisporales</taxon>
        <taxon>Diversisporaceae</taxon>
        <taxon>Diversispora</taxon>
    </lineage>
</organism>
<name>A0A9N8WKE4_9GLOM</name>
<dbReference type="InterPro" id="IPR052945">
    <property type="entry name" value="Mitotic_Regulator"/>
</dbReference>
<dbReference type="AlphaFoldDB" id="A0A9N8WKE4"/>
<dbReference type="Pfam" id="PF08238">
    <property type="entry name" value="Sel1"/>
    <property type="match status" value="3"/>
</dbReference>
<feature type="non-terminal residue" evidence="1">
    <location>
        <position position="1"/>
    </location>
</feature>
<dbReference type="EMBL" id="CAJVPK010000284">
    <property type="protein sequence ID" value="CAG8488452.1"/>
    <property type="molecule type" value="Genomic_DNA"/>
</dbReference>
<dbReference type="SUPFAM" id="SSF81901">
    <property type="entry name" value="HCP-like"/>
    <property type="match status" value="1"/>
</dbReference>
<dbReference type="PANTHER" id="PTHR43628">
    <property type="entry name" value="ACTIVATOR OF C KINASE PROTEIN 1-RELATED"/>
    <property type="match status" value="1"/>
</dbReference>
<evidence type="ECO:0000313" key="1">
    <source>
        <dbReference type="EMBL" id="CAG8488452.1"/>
    </source>
</evidence>
<sequence length="96" mass="10774">KDDPLAQFNVGWCHKNGRGIAKDETKGSQYLMKSAFVGNIDSICEIGYNYVNGMGVGIDVKAFEWYKKAAESENYDTDSKYYLGKCFYEGYGLGKI</sequence>
<proteinExistence type="predicted"/>